<evidence type="ECO:0000313" key="3">
    <source>
        <dbReference type="Proteomes" id="UP000315344"/>
    </source>
</evidence>
<organism evidence="2 3">
    <name type="scientific">Paracoccus denitrificans</name>
    <dbReference type="NCBI Taxonomy" id="266"/>
    <lineage>
        <taxon>Bacteria</taxon>
        <taxon>Pseudomonadati</taxon>
        <taxon>Pseudomonadota</taxon>
        <taxon>Alphaproteobacteria</taxon>
        <taxon>Rhodobacterales</taxon>
        <taxon>Paracoccaceae</taxon>
        <taxon>Paracoccus</taxon>
    </lineage>
</organism>
<dbReference type="AlphaFoldDB" id="A0A533I5U9"/>
<reference evidence="2 3" key="1">
    <citation type="journal article" date="2017" name="Nat. Commun.">
        <title>In situ click chemistry generation of cyclooxygenase-2 inhibitors.</title>
        <authorList>
            <person name="Bhardwaj A."/>
            <person name="Kaur J."/>
            <person name="Wuest M."/>
            <person name="Wuest F."/>
        </authorList>
    </citation>
    <scope>NUCLEOTIDE SEQUENCE [LARGE SCALE GENOMIC DNA]</scope>
    <source>
        <strain evidence="2">S2_012_000_R3_94</strain>
    </source>
</reference>
<sequence>MDRSLDHPMRTPLVNELHARPSPRIDAPCHAVYLAFKEPGEAAARERARDLAHLQVLVERHGAQRPSAGNSHYAARLGRHRVVWESHTEFISYTALAEGVSPRPFDPSLAAVFSEDWQKEAPGKRVTAALMRVEKLPDDLRKVDDDLAAWFSKDSLAACWVLERSALVASDFRIDPDGWMRFAVFVRDNVGPGRTGRIIQRLCEIETYRAMSMLGLGRARHLSERLSGLEPELATMVDGMEDGPAETTLHRLLSVASRLESLATQSAFRFGATRAYEAIVNDRIGALREERFAEHQLFSEFMIRRYDPAMRTVASTEERLNRMLERTGRAAELLRTRVEVDRSTQNQHVLESMDRRAELQLRLQHTVEGLSVVAISYYAVGLLGYLAAPLAKSIGIDKSVLLSAATPAVLLLVWMGLRRLKASIHHS</sequence>
<evidence type="ECO:0000256" key="1">
    <source>
        <dbReference type="SAM" id="Phobius"/>
    </source>
</evidence>
<comment type="caution">
    <text evidence="2">The sequence shown here is derived from an EMBL/GenBank/DDBJ whole genome shotgun (WGS) entry which is preliminary data.</text>
</comment>
<keyword evidence="1" id="KW-1133">Transmembrane helix</keyword>
<keyword evidence="1" id="KW-0812">Transmembrane</keyword>
<evidence type="ECO:0000313" key="2">
    <source>
        <dbReference type="EMBL" id="TKW66125.1"/>
    </source>
</evidence>
<dbReference type="EMBL" id="VAFL01000008">
    <property type="protein sequence ID" value="TKW66125.1"/>
    <property type="molecule type" value="Genomic_DNA"/>
</dbReference>
<dbReference type="Proteomes" id="UP000315344">
    <property type="component" value="Unassembled WGS sequence"/>
</dbReference>
<name>A0A533I5U9_PARDE</name>
<gene>
    <name evidence="2" type="ORF">DI616_11570</name>
</gene>
<proteinExistence type="predicted"/>
<feature type="transmembrane region" description="Helical" evidence="1">
    <location>
        <begin position="400"/>
        <end position="417"/>
    </location>
</feature>
<feature type="transmembrane region" description="Helical" evidence="1">
    <location>
        <begin position="369"/>
        <end position="388"/>
    </location>
</feature>
<protein>
    <submittedName>
        <fullName evidence="2">DUF3422 domain-containing protein</fullName>
    </submittedName>
</protein>
<dbReference type="InterPro" id="IPR021830">
    <property type="entry name" value="DUF3422"/>
</dbReference>
<keyword evidence="1" id="KW-0472">Membrane</keyword>
<dbReference type="Pfam" id="PF11902">
    <property type="entry name" value="DUF3422"/>
    <property type="match status" value="1"/>
</dbReference>
<accession>A0A533I5U9</accession>